<evidence type="ECO:0000256" key="1">
    <source>
        <dbReference type="SAM" id="MobiDB-lite"/>
    </source>
</evidence>
<evidence type="ECO:0000313" key="3">
    <source>
        <dbReference type="Proteomes" id="UP000256964"/>
    </source>
</evidence>
<dbReference type="AlphaFoldDB" id="A0A371CYT0"/>
<gene>
    <name evidence="2" type="ORF">OH76DRAFT_1407996</name>
</gene>
<sequence>MNLFRFFHRRFPRLLRRSRLLSQWTPGVIAKQAHPALTSTVTASSIRSNSVRMPLVRMMSDQAALRGGTWSTQSRSCDHLQTISKSFENRPPVPDGPRCSSSK</sequence>
<dbReference type="EMBL" id="KZ857437">
    <property type="protein sequence ID" value="RDX45419.1"/>
    <property type="molecule type" value="Genomic_DNA"/>
</dbReference>
<feature type="region of interest" description="Disordered" evidence="1">
    <location>
        <begin position="81"/>
        <end position="103"/>
    </location>
</feature>
<evidence type="ECO:0000313" key="2">
    <source>
        <dbReference type="EMBL" id="RDX45419.1"/>
    </source>
</evidence>
<accession>A0A371CYT0</accession>
<dbReference type="Proteomes" id="UP000256964">
    <property type="component" value="Unassembled WGS sequence"/>
</dbReference>
<keyword evidence="3" id="KW-1185">Reference proteome</keyword>
<proteinExistence type="predicted"/>
<reference evidence="2 3" key="1">
    <citation type="journal article" date="2018" name="Biotechnol. Biofuels">
        <title>Integrative visual omics of the white-rot fungus Polyporus brumalis exposes the biotechnological potential of its oxidative enzymes for delignifying raw plant biomass.</title>
        <authorList>
            <person name="Miyauchi S."/>
            <person name="Rancon A."/>
            <person name="Drula E."/>
            <person name="Hage H."/>
            <person name="Chaduli D."/>
            <person name="Favel A."/>
            <person name="Grisel S."/>
            <person name="Henrissat B."/>
            <person name="Herpoel-Gimbert I."/>
            <person name="Ruiz-Duenas F.J."/>
            <person name="Chevret D."/>
            <person name="Hainaut M."/>
            <person name="Lin J."/>
            <person name="Wang M."/>
            <person name="Pangilinan J."/>
            <person name="Lipzen A."/>
            <person name="Lesage-Meessen L."/>
            <person name="Navarro D."/>
            <person name="Riley R."/>
            <person name="Grigoriev I.V."/>
            <person name="Zhou S."/>
            <person name="Raouche S."/>
            <person name="Rosso M.N."/>
        </authorList>
    </citation>
    <scope>NUCLEOTIDE SEQUENCE [LARGE SCALE GENOMIC DNA]</scope>
    <source>
        <strain evidence="2 3">BRFM 1820</strain>
    </source>
</reference>
<organism evidence="2 3">
    <name type="scientific">Lentinus brumalis</name>
    <dbReference type="NCBI Taxonomy" id="2498619"/>
    <lineage>
        <taxon>Eukaryota</taxon>
        <taxon>Fungi</taxon>
        <taxon>Dikarya</taxon>
        <taxon>Basidiomycota</taxon>
        <taxon>Agaricomycotina</taxon>
        <taxon>Agaricomycetes</taxon>
        <taxon>Polyporales</taxon>
        <taxon>Polyporaceae</taxon>
        <taxon>Lentinus</taxon>
    </lineage>
</organism>
<name>A0A371CYT0_9APHY</name>
<protein>
    <submittedName>
        <fullName evidence="2">Uncharacterized protein</fullName>
    </submittedName>
</protein>